<comment type="similarity">
    <text evidence="1">Belongs to the methyltransferase superfamily.</text>
</comment>
<evidence type="ECO:0000256" key="2">
    <source>
        <dbReference type="ARBA" id="ARBA00022603"/>
    </source>
</evidence>
<dbReference type="Pfam" id="PF13847">
    <property type="entry name" value="Methyltransf_31"/>
    <property type="match status" value="1"/>
</dbReference>
<gene>
    <name evidence="5" type="ORF">chiPu_0021079</name>
</gene>
<protein>
    <recommendedName>
        <fullName evidence="4">Methyltransferase domain-containing protein</fullName>
    </recommendedName>
</protein>
<reference evidence="5 6" key="1">
    <citation type="journal article" date="2018" name="Nat. Ecol. Evol.">
        <title>Shark genomes provide insights into elasmobranch evolution and the origin of vertebrates.</title>
        <authorList>
            <person name="Hara Y"/>
            <person name="Yamaguchi K"/>
            <person name="Onimaru K"/>
            <person name="Kadota M"/>
            <person name="Koyanagi M"/>
            <person name="Keeley SD"/>
            <person name="Tatsumi K"/>
            <person name="Tanaka K"/>
            <person name="Motone F"/>
            <person name="Kageyama Y"/>
            <person name="Nozu R"/>
            <person name="Adachi N"/>
            <person name="Nishimura O"/>
            <person name="Nakagawa R"/>
            <person name="Tanegashima C"/>
            <person name="Kiyatake I"/>
            <person name="Matsumoto R"/>
            <person name="Murakumo K"/>
            <person name="Nishida K"/>
            <person name="Terakita A"/>
            <person name="Kuratani S"/>
            <person name="Sato K"/>
            <person name="Hyodo S Kuraku.S."/>
        </authorList>
    </citation>
    <scope>NUCLEOTIDE SEQUENCE [LARGE SCALE GENOMIC DNA]</scope>
</reference>
<evidence type="ECO:0000259" key="4">
    <source>
        <dbReference type="Pfam" id="PF13847"/>
    </source>
</evidence>
<dbReference type="InterPro" id="IPR025714">
    <property type="entry name" value="Methyltranfer_dom"/>
</dbReference>
<name>A0A401RMS4_CHIPU</name>
<dbReference type="EMBL" id="BEZZ01003327">
    <property type="protein sequence ID" value="GCC19465.1"/>
    <property type="molecule type" value="Genomic_DNA"/>
</dbReference>
<keyword evidence="3" id="KW-0808">Transferase</keyword>
<dbReference type="InterPro" id="IPR051419">
    <property type="entry name" value="Lys/N-term_MeTrsfase_sf"/>
</dbReference>
<dbReference type="Proteomes" id="UP000287033">
    <property type="component" value="Unassembled WGS sequence"/>
</dbReference>
<dbReference type="SUPFAM" id="SSF53335">
    <property type="entry name" value="S-adenosyl-L-methionine-dependent methyltransferases"/>
    <property type="match status" value="1"/>
</dbReference>
<dbReference type="GO" id="GO:0032259">
    <property type="term" value="P:methylation"/>
    <property type="evidence" value="ECO:0007669"/>
    <property type="project" value="UniProtKB-KW"/>
</dbReference>
<dbReference type="AlphaFoldDB" id="A0A401RMS4"/>
<evidence type="ECO:0000256" key="3">
    <source>
        <dbReference type="ARBA" id="ARBA00022679"/>
    </source>
</evidence>
<evidence type="ECO:0000313" key="5">
    <source>
        <dbReference type="EMBL" id="GCC19465.1"/>
    </source>
</evidence>
<dbReference type="PANTHER" id="PTHR12176:SF83">
    <property type="entry name" value="CITRATE SYNTHASE-LYSINE N-METHYLTRANSFERASE CSKMT, MITOCHONDRIAL"/>
    <property type="match status" value="1"/>
</dbReference>
<dbReference type="Gene3D" id="3.40.50.150">
    <property type="entry name" value="Vaccinia Virus protein VP39"/>
    <property type="match status" value="1"/>
</dbReference>
<dbReference type="STRING" id="137246.A0A401RMS4"/>
<dbReference type="InterPro" id="IPR029063">
    <property type="entry name" value="SAM-dependent_MTases_sf"/>
</dbReference>
<dbReference type="GO" id="GO:0008168">
    <property type="term" value="F:methyltransferase activity"/>
    <property type="evidence" value="ECO:0007669"/>
    <property type="project" value="UniProtKB-KW"/>
</dbReference>
<dbReference type="OMA" id="LMQEHIQ"/>
<accession>A0A401RMS4</accession>
<keyword evidence="6" id="KW-1185">Reference proteome</keyword>
<dbReference type="PANTHER" id="PTHR12176">
    <property type="entry name" value="SAM-DEPENDENT METHYLTRANSFERASE SUPERFAMILY PROTEIN"/>
    <property type="match status" value="1"/>
</dbReference>
<proteinExistence type="inferred from homology"/>
<sequence length="216" mass="24090">YLFTDLQKQTTWDAIYQRSQGQPFQYFDWFLGYSSLRGLILQLLQDMESEAPLKLLDIGCGTSELGPRLYCECPFPLHVYCVDFSPIALAIMRAQFSLLPLPVSPASQLHFVQMDIGNLSGFQQQSFDLILDKGTLDALLRAGDGGEAARCALTQSLGMLRPGGSMLQISDEDPDVRIVWLESLCLATVTALEVDTEKNAGYFAYIIKPTSMSTWR</sequence>
<comment type="caution">
    <text evidence="5">The sequence shown here is derived from an EMBL/GenBank/DDBJ whole genome shotgun (WGS) entry which is preliminary data.</text>
</comment>
<organism evidence="5 6">
    <name type="scientific">Chiloscyllium punctatum</name>
    <name type="common">Brownbanded bambooshark</name>
    <name type="synonym">Hemiscyllium punctatum</name>
    <dbReference type="NCBI Taxonomy" id="137246"/>
    <lineage>
        <taxon>Eukaryota</taxon>
        <taxon>Metazoa</taxon>
        <taxon>Chordata</taxon>
        <taxon>Craniata</taxon>
        <taxon>Vertebrata</taxon>
        <taxon>Chondrichthyes</taxon>
        <taxon>Elasmobranchii</taxon>
        <taxon>Galeomorphii</taxon>
        <taxon>Galeoidea</taxon>
        <taxon>Orectolobiformes</taxon>
        <taxon>Hemiscylliidae</taxon>
        <taxon>Chiloscyllium</taxon>
    </lineage>
</organism>
<feature type="domain" description="Methyltransferase" evidence="4">
    <location>
        <begin position="53"/>
        <end position="167"/>
    </location>
</feature>
<dbReference type="CDD" id="cd02440">
    <property type="entry name" value="AdoMet_MTases"/>
    <property type="match status" value="1"/>
</dbReference>
<feature type="non-terminal residue" evidence="5">
    <location>
        <position position="1"/>
    </location>
</feature>
<evidence type="ECO:0000256" key="1">
    <source>
        <dbReference type="ARBA" id="ARBA00008361"/>
    </source>
</evidence>
<keyword evidence="2" id="KW-0489">Methyltransferase</keyword>
<dbReference type="OrthoDB" id="411785at2759"/>
<evidence type="ECO:0000313" key="6">
    <source>
        <dbReference type="Proteomes" id="UP000287033"/>
    </source>
</evidence>